<accession>A0A437PEF9</accession>
<sequence length="86" mass="9232">MTTRPAHALGPVTPRVAYADAGRPDWIDGFVRRTFVAMVAGIREPAIAAGLIGADAFDRGIRALLRTAEPDGSFGYTFFKAVGRRP</sequence>
<comment type="caution">
    <text evidence="1">The sequence shown here is derived from an EMBL/GenBank/DDBJ whole genome shotgun (WGS) entry which is preliminary data.</text>
</comment>
<dbReference type="OrthoDB" id="9777830at2"/>
<organism evidence="1 2">
    <name type="scientific">Methylobacterium oryzihabitans</name>
    <dbReference type="NCBI Taxonomy" id="2499852"/>
    <lineage>
        <taxon>Bacteria</taxon>
        <taxon>Pseudomonadati</taxon>
        <taxon>Pseudomonadota</taxon>
        <taxon>Alphaproteobacteria</taxon>
        <taxon>Hyphomicrobiales</taxon>
        <taxon>Methylobacteriaceae</taxon>
        <taxon>Methylobacterium</taxon>
    </lineage>
</organism>
<evidence type="ECO:0000313" key="1">
    <source>
        <dbReference type="EMBL" id="RVU20685.1"/>
    </source>
</evidence>
<protein>
    <recommendedName>
        <fullName evidence="3">SAM-dependent methyltransferase</fullName>
    </recommendedName>
</protein>
<dbReference type="Proteomes" id="UP000286997">
    <property type="component" value="Unassembled WGS sequence"/>
</dbReference>
<evidence type="ECO:0008006" key="3">
    <source>
        <dbReference type="Google" id="ProtNLM"/>
    </source>
</evidence>
<dbReference type="RefSeq" id="WP_127727660.1">
    <property type="nucleotide sequence ID" value="NZ_SACP01000003.1"/>
</dbReference>
<dbReference type="EMBL" id="SACP01000003">
    <property type="protein sequence ID" value="RVU20685.1"/>
    <property type="molecule type" value="Genomic_DNA"/>
</dbReference>
<evidence type="ECO:0000313" key="2">
    <source>
        <dbReference type="Proteomes" id="UP000286997"/>
    </source>
</evidence>
<reference evidence="1 2" key="1">
    <citation type="submission" date="2019-01" db="EMBL/GenBank/DDBJ databases">
        <authorList>
            <person name="Chen W.-M."/>
        </authorList>
    </citation>
    <scope>NUCLEOTIDE SEQUENCE [LARGE SCALE GENOMIC DNA]</scope>
    <source>
        <strain evidence="1 2">TER-1</strain>
    </source>
</reference>
<dbReference type="AlphaFoldDB" id="A0A437PEF9"/>
<gene>
    <name evidence="1" type="ORF">EOE48_04880</name>
</gene>
<proteinExistence type="predicted"/>
<keyword evidence="2" id="KW-1185">Reference proteome</keyword>
<name>A0A437PEF9_9HYPH</name>
<dbReference type="Gene3D" id="6.10.140.1580">
    <property type="match status" value="1"/>
</dbReference>